<protein>
    <submittedName>
        <fullName evidence="1">Uncharacterized protein</fullName>
    </submittedName>
</protein>
<dbReference type="AlphaFoldDB" id="A0A0F9WEY0"/>
<dbReference type="EMBL" id="LAZR01000171">
    <property type="protein sequence ID" value="KKN84426.1"/>
    <property type="molecule type" value="Genomic_DNA"/>
</dbReference>
<accession>A0A0F9WEY0</accession>
<comment type="caution">
    <text evidence="1">The sequence shown here is derived from an EMBL/GenBank/DDBJ whole genome shotgun (WGS) entry which is preliminary data.</text>
</comment>
<sequence>MCPQTEVTVMTKSPKPSRPPLCPQVAIKAGALSGRVLPALLCPATIYMVKSQKLLSGLLTAGTNPTVVTKHLLTKRLFAFLRAAILRPQAGGTGELPLDRRGYAAVNAQTISFSLIPFLHMCVGSGLLAFYPIPFSPRHYGFCAARYTQTLCLKAFTSPVSWVLHTPIVPYKSLSCQGLIPNASS</sequence>
<evidence type="ECO:0000313" key="1">
    <source>
        <dbReference type="EMBL" id="KKN84426.1"/>
    </source>
</evidence>
<gene>
    <name evidence="1" type="ORF">LCGC14_0288880</name>
</gene>
<organism evidence="1">
    <name type="scientific">marine sediment metagenome</name>
    <dbReference type="NCBI Taxonomy" id="412755"/>
    <lineage>
        <taxon>unclassified sequences</taxon>
        <taxon>metagenomes</taxon>
        <taxon>ecological metagenomes</taxon>
    </lineage>
</organism>
<reference evidence="1" key="1">
    <citation type="journal article" date="2015" name="Nature">
        <title>Complex archaea that bridge the gap between prokaryotes and eukaryotes.</title>
        <authorList>
            <person name="Spang A."/>
            <person name="Saw J.H."/>
            <person name="Jorgensen S.L."/>
            <person name="Zaremba-Niedzwiedzka K."/>
            <person name="Martijn J."/>
            <person name="Lind A.E."/>
            <person name="van Eijk R."/>
            <person name="Schleper C."/>
            <person name="Guy L."/>
            <person name="Ettema T.J."/>
        </authorList>
    </citation>
    <scope>NUCLEOTIDE SEQUENCE</scope>
</reference>
<name>A0A0F9WEY0_9ZZZZ</name>
<proteinExistence type="predicted"/>